<evidence type="ECO:0000313" key="2">
    <source>
        <dbReference type="EMBL" id="CAG8439512.1"/>
    </source>
</evidence>
<evidence type="ECO:0000313" key="3">
    <source>
        <dbReference type="Proteomes" id="UP000789831"/>
    </source>
</evidence>
<evidence type="ECO:0000256" key="1">
    <source>
        <dbReference type="SAM" id="MobiDB-lite"/>
    </source>
</evidence>
<dbReference type="Proteomes" id="UP000789831">
    <property type="component" value="Unassembled WGS sequence"/>
</dbReference>
<name>A0A9N8V4H6_9GLOM</name>
<dbReference type="EMBL" id="CAJVPL010000056">
    <property type="protein sequence ID" value="CAG8439512.1"/>
    <property type="molecule type" value="Genomic_DNA"/>
</dbReference>
<sequence>MSKKPERRAAVLDETTRKRNVERHLNELERDNYAEVPGLEITGTLSKPRRTSEVDLNQNGQKKKARTKKELIKQLCVKKTLNLLLEESRIELLPPDTPTYLSSAAAPSRYPPPLSAKKPTKKQGLYNNS</sequence>
<comment type="caution">
    <text evidence="2">The sequence shown here is derived from an EMBL/GenBank/DDBJ whole genome shotgun (WGS) entry which is preliminary data.</text>
</comment>
<feature type="compositionally biased region" description="Basic and acidic residues" evidence="1">
    <location>
        <begin position="7"/>
        <end position="24"/>
    </location>
</feature>
<proteinExistence type="predicted"/>
<organism evidence="2 3">
    <name type="scientific">Ambispora gerdemannii</name>
    <dbReference type="NCBI Taxonomy" id="144530"/>
    <lineage>
        <taxon>Eukaryota</taxon>
        <taxon>Fungi</taxon>
        <taxon>Fungi incertae sedis</taxon>
        <taxon>Mucoromycota</taxon>
        <taxon>Glomeromycotina</taxon>
        <taxon>Glomeromycetes</taxon>
        <taxon>Archaeosporales</taxon>
        <taxon>Ambisporaceae</taxon>
        <taxon>Ambispora</taxon>
    </lineage>
</organism>
<keyword evidence="3" id="KW-1185">Reference proteome</keyword>
<feature type="region of interest" description="Disordered" evidence="1">
    <location>
        <begin position="94"/>
        <end position="129"/>
    </location>
</feature>
<feature type="region of interest" description="Disordered" evidence="1">
    <location>
        <begin position="42"/>
        <end position="65"/>
    </location>
</feature>
<reference evidence="2" key="1">
    <citation type="submission" date="2021-06" db="EMBL/GenBank/DDBJ databases">
        <authorList>
            <person name="Kallberg Y."/>
            <person name="Tangrot J."/>
            <person name="Rosling A."/>
        </authorList>
    </citation>
    <scope>NUCLEOTIDE SEQUENCE</scope>
    <source>
        <strain evidence="2">MT106</strain>
    </source>
</reference>
<accession>A0A9N8V4H6</accession>
<protein>
    <submittedName>
        <fullName evidence="2">1800_t:CDS:1</fullName>
    </submittedName>
</protein>
<dbReference type="AlphaFoldDB" id="A0A9N8V4H6"/>
<dbReference type="OrthoDB" id="74807at2759"/>
<gene>
    <name evidence="2" type="ORF">AGERDE_LOCUS949</name>
</gene>
<feature type="region of interest" description="Disordered" evidence="1">
    <location>
        <begin position="1"/>
        <end position="24"/>
    </location>
</feature>